<evidence type="ECO:0000313" key="1">
    <source>
        <dbReference type="EMBL" id="KAL3726256.1"/>
    </source>
</evidence>
<sequence>MSRHSHHPHPRRRATQWCSCRGRREPVEWLGQTKAQNSSSVACTPACEMLDGVASRAARGVAPPFSHLSSCARASIS</sequence>
<evidence type="ECO:0000313" key="2">
    <source>
        <dbReference type="Proteomes" id="UP001634007"/>
    </source>
</evidence>
<organism evidence="1 2">
    <name type="scientific">Eucalyptus globulus</name>
    <name type="common">Tasmanian blue gum</name>
    <dbReference type="NCBI Taxonomy" id="34317"/>
    <lineage>
        <taxon>Eukaryota</taxon>
        <taxon>Viridiplantae</taxon>
        <taxon>Streptophyta</taxon>
        <taxon>Embryophyta</taxon>
        <taxon>Tracheophyta</taxon>
        <taxon>Spermatophyta</taxon>
        <taxon>Magnoliopsida</taxon>
        <taxon>eudicotyledons</taxon>
        <taxon>Gunneridae</taxon>
        <taxon>Pentapetalae</taxon>
        <taxon>rosids</taxon>
        <taxon>malvids</taxon>
        <taxon>Myrtales</taxon>
        <taxon>Myrtaceae</taxon>
        <taxon>Myrtoideae</taxon>
        <taxon>Eucalypteae</taxon>
        <taxon>Eucalyptus</taxon>
    </lineage>
</organism>
<dbReference type="Proteomes" id="UP001634007">
    <property type="component" value="Unassembled WGS sequence"/>
</dbReference>
<reference evidence="1 2" key="1">
    <citation type="submission" date="2024-11" db="EMBL/GenBank/DDBJ databases">
        <title>Chromosome-level genome assembly of Eucalyptus globulus Labill. provides insights into its genome evolution.</title>
        <authorList>
            <person name="Li X."/>
        </authorList>
    </citation>
    <scope>NUCLEOTIDE SEQUENCE [LARGE SCALE GENOMIC DNA]</scope>
    <source>
        <strain evidence="1">CL2024</strain>
        <tissue evidence="1">Fresh tender leaves</tissue>
    </source>
</reference>
<protein>
    <submittedName>
        <fullName evidence="1">Uncharacterized protein</fullName>
    </submittedName>
</protein>
<gene>
    <name evidence="1" type="ORF">ACJRO7_031183</name>
</gene>
<dbReference type="AlphaFoldDB" id="A0ABD3JDZ2"/>
<comment type="caution">
    <text evidence="1">The sequence shown here is derived from an EMBL/GenBank/DDBJ whole genome shotgun (WGS) entry which is preliminary data.</text>
</comment>
<keyword evidence="2" id="KW-1185">Reference proteome</keyword>
<accession>A0ABD3JDZ2</accession>
<dbReference type="EMBL" id="JBJKBG010000008">
    <property type="protein sequence ID" value="KAL3726256.1"/>
    <property type="molecule type" value="Genomic_DNA"/>
</dbReference>
<name>A0ABD3JDZ2_EUCGL</name>
<proteinExistence type="predicted"/>